<keyword evidence="3" id="KW-1185">Reference proteome</keyword>
<comment type="caution">
    <text evidence="2">The sequence shown here is derived from an EMBL/GenBank/DDBJ whole genome shotgun (WGS) entry which is preliminary data.</text>
</comment>
<dbReference type="EMBL" id="CAJNJA010036338">
    <property type="protein sequence ID" value="CAE7719294.1"/>
    <property type="molecule type" value="Genomic_DNA"/>
</dbReference>
<evidence type="ECO:0000313" key="3">
    <source>
        <dbReference type="Proteomes" id="UP000601435"/>
    </source>
</evidence>
<reference evidence="2" key="1">
    <citation type="submission" date="2021-02" db="EMBL/GenBank/DDBJ databases">
        <authorList>
            <person name="Dougan E. K."/>
            <person name="Rhodes N."/>
            <person name="Thang M."/>
            <person name="Chan C."/>
        </authorList>
    </citation>
    <scope>NUCLEOTIDE SEQUENCE</scope>
</reference>
<gene>
    <name evidence="2" type="ORF">SNEC2469_LOCUS20734</name>
</gene>
<sequence>RMMEGGEVDLTESPCQFLEPYDPLLLIDPVPFCPEAPGSFPEGAQLVSLCKAWARTVAAERTAFYSALEAEVEPGDLMLGRRRSAKSKRGSPRTSWPSSGSICELLPALSSQLQALSEKQQALEQKVSMGVPPAAPLPAHRQPFALPAAGAPASKAGAMAQLERQERAEPAVPATVVQEPPSPGGMGEILEAGPSPMAAALAQQTEALTQLVGHLIQVSEAELSLQTGNFMLAVAQNGHRRMFPTEAAPKSLEELRREPRRFTFSQYLERKGLWALSLLMVCLEQAALDHGKFEVAYTLLRAFAPLCPPTWATTALAFLKETDSILARRFPRPPTCSLLRSGLSSLPRLLVCCPPPGLEGEGPGLLHRSLASAPVYARPRDRSKGPDAPPAQPPRLTFRRWSLSLFYRAPAKSLFPLPLPYFGIFRALPPHLGSAARSRIGVKRAVFVTNYLYAGLRPPSDLQAKALDYLERLVKACGAVEAVVCQGLTSLGPSFDRYGPAFPGLPLDQQTAFDALHPYRTLDPSRLKLASRANWDPSDFLDDLFYMPFRAPQVLLLPGVGPPGAFEVPDISREVPSRVLALAKLWDSFGLLRLSKDGPETQGWWEGLTTAKSCRKWGVERVCSFVGCFCGASRALHAADISKRFPSDVGFAGAAFRSTRLDPLGVDFQKGLQHVFSGKESDVYDFLCSVEAECSPSFLGDRIVAGFFLVCVYARARFSDALHMEDLKVDRGSGPRLQGYLETSVSRSKTSYTVERKTEYLPMVVPLCGLTGKDWVSEWLTLRTDQEMPSGPGVPLLVMGSKRGGWTRVPPTASFAAAWLRGLLASLEFNDELVTALGTHSCKATCLSWTGTFGISAEHQRVLGYHTAPGDSMRLLYFRDGIAPAVRDLEKVLGMIRSDTFRPDSTRSGYFPGQADEPEIPEVPEDPLLHVPVSESEPSEDEEDNGCDHEAFEMAAEEICDDWQGPAAEDGSARAPMVRHNLSRLIHCLLDDSGNNL</sequence>
<feature type="compositionally biased region" description="Acidic residues" evidence="1">
    <location>
        <begin position="916"/>
        <end position="925"/>
    </location>
</feature>
<accession>A0A812X1P2</accession>
<evidence type="ECO:0000313" key="2">
    <source>
        <dbReference type="EMBL" id="CAE7719294.1"/>
    </source>
</evidence>
<protein>
    <submittedName>
        <fullName evidence="2">Uncharacterized protein</fullName>
    </submittedName>
</protein>
<feature type="region of interest" description="Disordered" evidence="1">
    <location>
        <begin position="904"/>
        <end position="946"/>
    </location>
</feature>
<feature type="non-terminal residue" evidence="2">
    <location>
        <position position="1"/>
    </location>
</feature>
<organism evidence="2 3">
    <name type="scientific">Symbiodinium necroappetens</name>
    <dbReference type="NCBI Taxonomy" id="1628268"/>
    <lineage>
        <taxon>Eukaryota</taxon>
        <taxon>Sar</taxon>
        <taxon>Alveolata</taxon>
        <taxon>Dinophyceae</taxon>
        <taxon>Suessiales</taxon>
        <taxon>Symbiodiniaceae</taxon>
        <taxon>Symbiodinium</taxon>
    </lineage>
</organism>
<name>A0A812X1P2_9DINO</name>
<feature type="non-terminal residue" evidence="2">
    <location>
        <position position="997"/>
    </location>
</feature>
<dbReference type="AlphaFoldDB" id="A0A812X1P2"/>
<dbReference type="OrthoDB" id="443716at2759"/>
<proteinExistence type="predicted"/>
<evidence type="ECO:0000256" key="1">
    <source>
        <dbReference type="SAM" id="MobiDB-lite"/>
    </source>
</evidence>
<dbReference type="Proteomes" id="UP000601435">
    <property type="component" value="Unassembled WGS sequence"/>
</dbReference>